<sequence>MQEIEHKKNKVYYTMGEVAEMFDVNPSLLRYWEQEFDILKPHRNKKGNRLFTPRDVDNIRVIYHLLKERKMKIEVARKYIRDYRKEVDRDTEIAEHLMHIRAILLEIKQDLTTGGIVVDDDELAEEEPAAEPAPVKPPFEEQMLFEVAVPVELLEAGTAERSDEGFASARAAFEGQETPAESAGEEEPAKERPRIIEQTLF</sequence>
<evidence type="ECO:0000313" key="5">
    <source>
        <dbReference type="Proteomes" id="UP000824014"/>
    </source>
</evidence>
<comment type="caution">
    <text evidence="4">The sequence shown here is derived from an EMBL/GenBank/DDBJ whole genome shotgun (WGS) entry which is preliminary data.</text>
</comment>
<dbReference type="PROSITE" id="PS50937">
    <property type="entry name" value="HTH_MERR_2"/>
    <property type="match status" value="1"/>
</dbReference>
<organism evidence="4 5">
    <name type="scientific">Candidatus Tidjanibacter faecipullorum</name>
    <dbReference type="NCBI Taxonomy" id="2838766"/>
    <lineage>
        <taxon>Bacteria</taxon>
        <taxon>Pseudomonadati</taxon>
        <taxon>Bacteroidota</taxon>
        <taxon>Bacteroidia</taxon>
        <taxon>Bacteroidales</taxon>
        <taxon>Rikenellaceae</taxon>
        <taxon>Tidjanibacter</taxon>
    </lineage>
</organism>
<proteinExistence type="predicted"/>
<dbReference type="CDD" id="cd04765">
    <property type="entry name" value="HTH_MlrA-like_sg2"/>
    <property type="match status" value="1"/>
</dbReference>
<reference evidence="4" key="2">
    <citation type="submission" date="2021-04" db="EMBL/GenBank/DDBJ databases">
        <authorList>
            <person name="Gilroy R."/>
        </authorList>
    </citation>
    <scope>NUCLEOTIDE SEQUENCE</scope>
    <source>
        <strain evidence="4">ChiHjej11B10-19426</strain>
    </source>
</reference>
<dbReference type="Proteomes" id="UP000824014">
    <property type="component" value="Unassembled WGS sequence"/>
</dbReference>
<dbReference type="Pfam" id="PF13411">
    <property type="entry name" value="MerR_1"/>
    <property type="match status" value="1"/>
</dbReference>
<dbReference type="InterPro" id="IPR009061">
    <property type="entry name" value="DNA-bd_dom_put_sf"/>
</dbReference>
<protein>
    <submittedName>
        <fullName evidence="4">MerR family transcriptional regulator</fullName>
    </submittedName>
</protein>
<dbReference type="InterPro" id="IPR000551">
    <property type="entry name" value="MerR-type_HTH_dom"/>
</dbReference>
<dbReference type="GO" id="GO:0003700">
    <property type="term" value="F:DNA-binding transcription factor activity"/>
    <property type="evidence" value="ECO:0007669"/>
    <property type="project" value="InterPro"/>
</dbReference>
<evidence type="ECO:0000256" key="1">
    <source>
        <dbReference type="ARBA" id="ARBA00023125"/>
    </source>
</evidence>
<gene>
    <name evidence="4" type="ORF">H9816_04900</name>
</gene>
<dbReference type="SUPFAM" id="SSF46955">
    <property type="entry name" value="Putative DNA-binding domain"/>
    <property type="match status" value="1"/>
</dbReference>
<evidence type="ECO:0000259" key="3">
    <source>
        <dbReference type="PROSITE" id="PS50937"/>
    </source>
</evidence>
<dbReference type="AlphaFoldDB" id="A0A9D2DDU0"/>
<dbReference type="PANTHER" id="PTHR30204:SF15">
    <property type="entry name" value="BLL5018 PROTEIN"/>
    <property type="match status" value="1"/>
</dbReference>
<evidence type="ECO:0000256" key="2">
    <source>
        <dbReference type="SAM" id="MobiDB-lite"/>
    </source>
</evidence>
<dbReference type="PANTHER" id="PTHR30204">
    <property type="entry name" value="REDOX-CYCLING DRUG-SENSING TRANSCRIPTIONAL ACTIVATOR SOXR"/>
    <property type="match status" value="1"/>
</dbReference>
<dbReference type="Gene3D" id="1.10.1660.10">
    <property type="match status" value="1"/>
</dbReference>
<dbReference type="EMBL" id="DXCC01000015">
    <property type="protein sequence ID" value="HIZ15230.1"/>
    <property type="molecule type" value="Genomic_DNA"/>
</dbReference>
<dbReference type="GO" id="GO:0003677">
    <property type="term" value="F:DNA binding"/>
    <property type="evidence" value="ECO:0007669"/>
    <property type="project" value="UniProtKB-KW"/>
</dbReference>
<feature type="region of interest" description="Disordered" evidence="2">
    <location>
        <begin position="160"/>
        <end position="201"/>
    </location>
</feature>
<dbReference type="SMART" id="SM00422">
    <property type="entry name" value="HTH_MERR"/>
    <property type="match status" value="1"/>
</dbReference>
<keyword evidence="1" id="KW-0238">DNA-binding</keyword>
<reference evidence="4" key="1">
    <citation type="journal article" date="2021" name="PeerJ">
        <title>Extensive microbial diversity within the chicken gut microbiome revealed by metagenomics and culture.</title>
        <authorList>
            <person name="Gilroy R."/>
            <person name="Ravi A."/>
            <person name="Getino M."/>
            <person name="Pursley I."/>
            <person name="Horton D.L."/>
            <person name="Alikhan N.F."/>
            <person name="Baker D."/>
            <person name="Gharbi K."/>
            <person name="Hall N."/>
            <person name="Watson M."/>
            <person name="Adriaenssens E.M."/>
            <person name="Foster-Nyarko E."/>
            <person name="Jarju S."/>
            <person name="Secka A."/>
            <person name="Antonio M."/>
            <person name="Oren A."/>
            <person name="Chaudhuri R.R."/>
            <person name="La Ragione R."/>
            <person name="Hildebrand F."/>
            <person name="Pallen M.J."/>
        </authorList>
    </citation>
    <scope>NUCLEOTIDE SEQUENCE</scope>
    <source>
        <strain evidence="4">ChiHjej11B10-19426</strain>
    </source>
</reference>
<evidence type="ECO:0000313" key="4">
    <source>
        <dbReference type="EMBL" id="HIZ15230.1"/>
    </source>
</evidence>
<name>A0A9D2DDU0_9BACT</name>
<feature type="domain" description="HTH merR-type" evidence="3">
    <location>
        <begin position="12"/>
        <end position="82"/>
    </location>
</feature>
<accession>A0A9D2DDU0</accession>
<dbReference type="InterPro" id="IPR047057">
    <property type="entry name" value="MerR_fam"/>
</dbReference>